<comment type="similarity">
    <text evidence="4 10">Belongs to the galactose-1-phosphate uridylyltransferase type 2 family.</text>
</comment>
<evidence type="ECO:0000256" key="9">
    <source>
        <dbReference type="ARBA" id="ARBA00023277"/>
    </source>
</evidence>
<reference evidence="13 14" key="1">
    <citation type="submission" date="2015-11" db="EMBL/GenBank/DDBJ databases">
        <title>Genome Sequence of Bacillus simplex strain VanAntwerpen2.</title>
        <authorList>
            <person name="Couger M.B."/>
        </authorList>
    </citation>
    <scope>NUCLEOTIDE SEQUENCE [LARGE SCALE GENOMIC DNA]</scope>
    <source>
        <strain evidence="13 14">VanAntwerpen02</strain>
    </source>
</reference>
<dbReference type="RefSeq" id="WP_061142751.1">
    <property type="nucleotide sequence ID" value="NZ_LNNH01000027.1"/>
</dbReference>
<evidence type="ECO:0000313" key="13">
    <source>
        <dbReference type="EMBL" id="KWW17610.1"/>
    </source>
</evidence>
<comment type="catalytic activity">
    <reaction evidence="1 10">
        <text>alpha-D-galactose 1-phosphate + UDP-alpha-D-glucose = alpha-D-glucose 1-phosphate + UDP-alpha-D-galactose</text>
        <dbReference type="Rhea" id="RHEA:13989"/>
        <dbReference type="ChEBI" id="CHEBI:58336"/>
        <dbReference type="ChEBI" id="CHEBI:58601"/>
        <dbReference type="ChEBI" id="CHEBI:58885"/>
        <dbReference type="ChEBI" id="CHEBI:66914"/>
        <dbReference type="EC" id="2.7.7.12"/>
    </reaction>
</comment>
<feature type="domain" description="Galactose-1-phosphate uridyl transferase N-terminal" evidence="11">
    <location>
        <begin position="22"/>
        <end position="230"/>
    </location>
</feature>
<dbReference type="GO" id="GO:0006012">
    <property type="term" value="P:galactose metabolic process"/>
    <property type="evidence" value="ECO:0007669"/>
    <property type="project" value="UniProtKB-UniRule"/>
</dbReference>
<dbReference type="HAMAP" id="MF_00571">
    <property type="entry name" value="GalP_UDP_trans"/>
    <property type="match status" value="1"/>
</dbReference>
<evidence type="ECO:0000313" key="14">
    <source>
        <dbReference type="Proteomes" id="UP000064189"/>
    </source>
</evidence>
<evidence type="ECO:0000256" key="3">
    <source>
        <dbReference type="ARBA" id="ARBA00004947"/>
    </source>
</evidence>
<name>A0A120GPA5_9BACI</name>
<keyword evidence="14" id="KW-1185">Reference proteome</keyword>
<keyword evidence="9 10" id="KW-0119">Carbohydrate metabolism</keyword>
<dbReference type="InterPro" id="IPR005849">
    <property type="entry name" value="GalP_Utransf_N"/>
</dbReference>
<dbReference type="InterPro" id="IPR005850">
    <property type="entry name" value="GalP_Utransf_C"/>
</dbReference>
<evidence type="ECO:0000256" key="1">
    <source>
        <dbReference type="ARBA" id="ARBA00001107"/>
    </source>
</evidence>
<dbReference type="EMBL" id="LNNH01000027">
    <property type="protein sequence ID" value="KWW17610.1"/>
    <property type="molecule type" value="Genomic_DNA"/>
</dbReference>
<dbReference type="UniPathway" id="UPA00214"/>
<keyword evidence="6 10" id="KW-0808">Transferase</keyword>
<organism evidence="13 14">
    <name type="scientific">Peribacillus simplex</name>
    <dbReference type="NCBI Taxonomy" id="1478"/>
    <lineage>
        <taxon>Bacteria</taxon>
        <taxon>Bacillati</taxon>
        <taxon>Bacillota</taxon>
        <taxon>Bacilli</taxon>
        <taxon>Bacillales</taxon>
        <taxon>Bacillaceae</taxon>
        <taxon>Peribacillus</taxon>
    </lineage>
</organism>
<dbReference type="NCBIfam" id="NF003629">
    <property type="entry name" value="PRK05270.1-2"/>
    <property type="match status" value="1"/>
</dbReference>
<evidence type="ECO:0000256" key="7">
    <source>
        <dbReference type="ARBA" id="ARBA00022695"/>
    </source>
</evidence>
<comment type="pathway">
    <text evidence="3 10">Carbohydrate metabolism; galactose metabolism.</text>
</comment>
<keyword evidence="7 10" id="KW-0548">Nucleotidyltransferase</keyword>
<accession>A0A120GPA5</accession>
<keyword evidence="8 10" id="KW-0299">Galactose metabolism</keyword>
<proteinExistence type="inferred from homology"/>
<gene>
    <name evidence="10" type="primary">galT</name>
    <name evidence="13" type="ORF">AS888_21565</name>
</gene>
<protein>
    <recommendedName>
        <fullName evidence="10">Galactose-1-phosphate uridylyltransferase</fullName>
        <shortName evidence="10">Gal-1-P uridylyltransferase</shortName>
        <ecNumber evidence="10">2.7.7.12</ecNumber>
    </recommendedName>
    <alternativeName>
        <fullName evidence="10">UDP-glucose--hexose-1-phosphate uridylyltransferase</fullName>
    </alternativeName>
</protein>
<dbReference type="EC" id="2.7.7.12" evidence="10"/>
<dbReference type="InterPro" id="IPR000766">
    <property type="entry name" value="GalP_uridyl_Trfase_II"/>
</dbReference>
<dbReference type="GO" id="GO:0008108">
    <property type="term" value="F:UDP-glucose:hexose-1-phosphate uridylyltransferase activity"/>
    <property type="evidence" value="ECO:0007669"/>
    <property type="project" value="UniProtKB-UniRule"/>
</dbReference>
<evidence type="ECO:0000256" key="6">
    <source>
        <dbReference type="ARBA" id="ARBA00022679"/>
    </source>
</evidence>
<sequence>MDIYTAIQTLLNRAVQLHLMVKEDEIYSRNQMLAILHLEEFPLAAEERKNAAIPDLLEEMAVYASEKGIIGDLDIDKEILSSKIMNVLIKKPSEVNGTFYEKYQQDPKAATEYFYRLSQNSNYIQMKHIHKNINYKLESPFGELDITINLSKPEKDPRQIALEKEKRQALSYPRCLLCVENEGYNGRIGHPARSNHRTIRLELTDERWHFQFSPYVYYNEHCIVLSEEHRDMKITKGTFSRLLEFVEKFPHYFIGSNADLPIVGGSILNHDHYQGGRYEFAMENAVEEFRFDVDGFPEVTAHTLKWPMSVIRLRSENKEELMEAAADILEKWRLYSDEEAEIIAYSGETPHNTITPIARWKDGHFELDLVLRNNRTNDEHPDGIFHPHRDVHHIKKENIGLIEVMGLAVLPARLKEELEEIEAYLLGGTKKVQGYHSSWANEIKARYEASICKETVQGILRKELGVKFLRTLEDAGVFKRDLQGQQAFRRFCLSL</sequence>
<dbReference type="PANTHER" id="PTHR39191">
    <property type="entry name" value="GALACTOSE-1-PHOSPHATE URIDYLYLTRANSFERASE"/>
    <property type="match status" value="1"/>
</dbReference>
<dbReference type="GO" id="GO:0005737">
    <property type="term" value="C:cytoplasm"/>
    <property type="evidence" value="ECO:0007669"/>
    <property type="project" value="UniProtKB-SubCell"/>
</dbReference>
<evidence type="ECO:0000256" key="5">
    <source>
        <dbReference type="ARBA" id="ARBA00022490"/>
    </source>
</evidence>
<dbReference type="Pfam" id="PF01087">
    <property type="entry name" value="GalP_UDP_transf"/>
    <property type="match status" value="1"/>
</dbReference>
<comment type="subcellular location">
    <subcellularLocation>
        <location evidence="2 10">Cytoplasm</location>
    </subcellularLocation>
</comment>
<dbReference type="Pfam" id="PF02744">
    <property type="entry name" value="GalP_UDP_tr_C"/>
    <property type="match status" value="1"/>
</dbReference>
<evidence type="ECO:0000256" key="2">
    <source>
        <dbReference type="ARBA" id="ARBA00004496"/>
    </source>
</evidence>
<feature type="domain" description="Galactose-1-phosphate uridyl transferase C-terminal" evidence="12">
    <location>
        <begin position="247"/>
        <end position="440"/>
    </location>
</feature>
<dbReference type="PIRSF" id="PIRSF006005">
    <property type="entry name" value="GalT_BS"/>
    <property type="match status" value="1"/>
</dbReference>
<comment type="caution">
    <text evidence="13">The sequence shown here is derived from an EMBL/GenBank/DDBJ whole genome shotgun (WGS) entry which is preliminary data.</text>
</comment>
<evidence type="ECO:0000256" key="10">
    <source>
        <dbReference type="HAMAP-Rule" id="MF_00571"/>
    </source>
</evidence>
<dbReference type="NCBIfam" id="TIGR01239">
    <property type="entry name" value="galT_2"/>
    <property type="match status" value="1"/>
</dbReference>
<dbReference type="AlphaFoldDB" id="A0A120GPA5"/>
<evidence type="ECO:0000259" key="11">
    <source>
        <dbReference type="Pfam" id="PF01087"/>
    </source>
</evidence>
<evidence type="ECO:0000256" key="4">
    <source>
        <dbReference type="ARBA" id="ARBA00008706"/>
    </source>
</evidence>
<evidence type="ECO:0000259" key="12">
    <source>
        <dbReference type="Pfam" id="PF02744"/>
    </source>
</evidence>
<dbReference type="PANTHER" id="PTHR39191:SF1">
    <property type="entry name" value="DUF4922 DOMAIN-CONTAINING PROTEIN"/>
    <property type="match status" value="1"/>
</dbReference>
<evidence type="ECO:0000256" key="8">
    <source>
        <dbReference type="ARBA" id="ARBA00023144"/>
    </source>
</evidence>
<keyword evidence="5 10" id="KW-0963">Cytoplasm</keyword>
<dbReference type="Proteomes" id="UP000064189">
    <property type="component" value="Unassembled WGS sequence"/>
</dbReference>